<evidence type="ECO:0000259" key="2">
    <source>
        <dbReference type="PROSITE" id="PS50883"/>
    </source>
</evidence>
<feature type="domain" description="EAL" evidence="2">
    <location>
        <begin position="352"/>
        <end position="601"/>
    </location>
</feature>
<dbReference type="PROSITE" id="PS50887">
    <property type="entry name" value="GGDEF"/>
    <property type="match status" value="1"/>
</dbReference>
<organism evidence="4 5">
    <name type="scientific">Lentzea tibetensis</name>
    <dbReference type="NCBI Taxonomy" id="2591470"/>
    <lineage>
        <taxon>Bacteria</taxon>
        <taxon>Bacillati</taxon>
        <taxon>Actinomycetota</taxon>
        <taxon>Actinomycetes</taxon>
        <taxon>Pseudonocardiales</taxon>
        <taxon>Pseudonocardiaceae</taxon>
        <taxon>Lentzea</taxon>
    </lineage>
</organism>
<sequence>MDENPRNEVSGTVHGPSVQAHLISGVVHVHAGGEKLLAVHEELNRVRAQLVESMRAERDITQVVWVLQTVLMQLQATIARLTWERDGHREELHRTRDSHARTEQRLVRAESEREQALRLVEIARARVLALESRLGSSPPAPVLPSLAADQVDIGLDMVDRYLDEQGERLRDLSAALDKSQLPGLTRDKLTGLLTKRSAVQLLDHLLAAGDQPAVLVADLDRFKLVNDAIGHRAGDEVLVALAKILEERLPANCSAARYSGDEFMVVCTDTGVHGGIDALAVNVSVLFRADVPVRGRQVAVTASLGAAEPGGRPATGEDLVRFASTAMAHAKLRGPGLVSVASRNQMVMIENAVDLDGQLRDCLLHGLLRLDFQPIVHQDGRVDMVEALVRWPHPYRGLLLPDQILRVAEYSGKLRDLDIWVLGAALREAVNWPGDVAVTVNLSGLTPDDPEFVDVVESAVDEAGIAWNRVVLELTETVVLASLSRADSSMRHLVDRGVRFALDGFGTGYSSLARLRDLPVQIIKVDRTLVAQVGHDGAGSAVALAAVSVARAMEFRCVAVGVETPAQFHVLRGLGVDSYQGWLFARPVPGEQLRDLLARGPLPVPLT</sequence>
<dbReference type="RefSeq" id="WP_146353164.1">
    <property type="nucleotide sequence ID" value="NZ_VOBR01000010.1"/>
</dbReference>
<keyword evidence="5" id="KW-1185">Reference proteome</keyword>
<dbReference type="Pfam" id="PF00990">
    <property type="entry name" value="GGDEF"/>
    <property type="match status" value="1"/>
</dbReference>
<protein>
    <submittedName>
        <fullName evidence="4">EAL domain-containing protein</fullName>
    </submittedName>
</protein>
<dbReference type="InterPro" id="IPR035919">
    <property type="entry name" value="EAL_sf"/>
</dbReference>
<evidence type="ECO:0000256" key="1">
    <source>
        <dbReference type="SAM" id="Coils"/>
    </source>
</evidence>
<dbReference type="InterPro" id="IPR000160">
    <property type="entry name" value="GGDEF_dom"/>
</dbReference>
<accession>A0A563ET56</accession>
<dbReference type="SUPFAM" id="SSF55073">
    <property type="entry name" value="Nucleotide cyclase"/>
    <property type="match status" value="1"/>
</dbReference>
<evidence type="ECO:0000259" key="3">
    <source>
        <dbReference type="PROSITE" id="PS50887"/>
    </source>
</evidence>
<dbReference type="Pfam" id="PF00563">
    <property type="entry name" value="EAL"/>
    <property type="match status" value="1"/>
</dbReference>
<proteinExistence type="predicted"/>
<dbReference type="PANTHER" id="PTHR44757:SF2">
    <property type="entry name" value="BIOFILM ARCHITECTURE MAINTENANCE PROTEIN MBAA"/>
    <property type="match status" value="1"/>
</dbReference>
<dbReference type="OrthoDB" id="23692at2"/>
<dbReference type="Gene3D" id="3.30.70.270">
    <property type="match status" value="1"/>
</dbReference>
<dbReference type="SUPFAM" id="SSF141868">
    <property type="entry name" value="EAL domain-like"/>
    <property type="match status" value="1"/>
</dbReference>
<dbReference type="InterPro" id="IPR052155">
    <property type="entry name" value="Biofilm_reg_signaling"/>
</dbReference>
<dbReference type="InterPro" id="IPR029787">
    <property type="entry name" value="Nucleotide_cyclase"/>
</dbReference>
<dbReference type="EMBL" id="VOBR01000010">
    <property type="protein sequence ID" value="TWP50915.1"/>
    <property type="molecule type" value="Genomic_DNA"/>
</dbReference>
<evidence type="ECO:0000313" key="5">
    <source>
        <dbReference type="Proteomes" id="UP000316639"/>
    </source>
</evidence>
<keyword evidence="1" id="KW-0175">Coiled coil</keyword>
<reference evidence="4 5" key="1">
    <citation type="submission" date="2019-07" db="EMBL/GenBank/DDBJ databases">
        <title>Lentzea xizangensis sp. nov., isolated from Qinghai-Tibetan Plateau Soils.</title>
        <authorList>
            <person name="Huang J."/>
        </authorList>
    </citation>
    <scope>NUCLEOTIDE SEQUENCE [LARGE SCALE GENOMIC DNA]</scope>
    <source>
        <strain evidence="4 5">FXJ1.1311</strain>
    </source>
</reference>
<dbReference type="CDD" id="cd01949">
    <property type="entry name" value="GGDEF"/>
    <property type="match status" value="1"/>
</dbReference>
<name>A0A563ET56_9PSEU</name>
<dbReference type="AlphaFoldDB" id="A0A563ET56"/>
<dbReference type="SMART" id="SM00052">
    <property type="entry name" value="EAL"/>
    <property type="match status" value="1"/>
</dbReference>
<feature type="coiled-coil region" evidence="1">
    <location>
        <begin position="71"/>
        <end position="126"/>
    </location>
</feature>
<dbReference type="Proteomes" id="UP000316639">
    <property type="component" value="Unassembled WGS sequence"/>
</dbReference>
<dbReference type="InterPro" id="IPR001633">
    <property type="entry name" value="EAL_dom"/>
</dbReference>
<comment type="caution">
    <text evidence="4">The sequence shown here is derived from an EMBL/GenBank/DDBJ whole genome shotgun (WGS) entry which is preliminary data.</text>
</comment>
<dbReference type="CDD" id="cd01948">
    <property type="entry name" value="EAL"/>
    <property type="match status" value="1"/>
</dbReference>
<gene>
    <name evidence="4" type="ORF">FKR81_17705</name>
</gene>
<dbReference type="SMART" id="SM00267">
    <property type="entry name" value="GGDEF"/>
    <property type="match status" value="1"/>
</dbReference>
<dbReference type="NCBIfam" id="TIGR00254">
    <property type="entry name" value="GGDEF"/>
    <property type="match status" value="1"/>
</dbReference>
<dbReference type="PROSITE" id="PS50883">
    <property type="entry name" value="EAL"/>
    <property type="match status" value="1"/>
</dbReference>
<dbReference type="InterPro" id="IPR043128">
    <property type="entry name" value="Rev_trsase/Diguanyl_cyclase"/>
</dbReference>
<dbReference type="Gene3D" id="3.20.20.450">
    <property type="entry name" value="EAL domain"/>
    <property type="match status" value="1"/>
</dbReference>
<feature type="domain" description="GGDEF" evidence="3">
    <location>
        <begin position="210"/>
        <end position="343"/>
    </location>
</feature>
<evidence type="ECO:0000313" key="4">
    <source>
        <dbReference type="EMBL" id="TWP50915.1"/>
    </source>
</evidence>
<dbReference type="PANTHER" id="PTHR44757">
    <property type="entry name" value="DIGUANYLATE CYCLASE DGCP"/>
    <property type="match status" value="1"/>
</dbReference>